<dbReference type="EMBL" id="CM026426">
    <property type="protein sequence ID" value="KAG0573579.1"/>
    <property type="molecule type" value="Genomic_DNA"/>
</dbReference>
<dbReference type="Proteomes" id="UP000822688">
    <property type="component" value="Chromosome V"/>
</dbReference>
<keyword evidence="2" id="KW-1185">Reference proteome</keyword>
<name>A0A8T0HS41_CERPU</name>
<protein>
    <submittedName>
        <fullName evidence="1">Uncharacterized protein</fullName>
    </submittedName>
</protein>
<sequence>MEGSGSHSFDSELNVGDKVWIAKKDDSKVSVGRGRVFVAGGFGLFHHKPIRLEYVRVDLEIVLENTPLLVPVHGADQVTFENYKGLLNLYGLHSNWTAMRYLYASVSGK</sequence>
<comment type="caution">
    <text evidence="1">The sequence shown here is derived from an EMBL/GenBank/DDBJ whole genome shotgun (WGS) entry which is preliminary data.</text>
</comment>
<reference evidence="1" key="1">
    <citation type="submission" date="2020-06" db="EMBL/GenBank/DDBJ databases">
        <title>WGS assembly of Ceratodon purpureus strain R40.</title>
        <authorList>
            <person name="Carey S.B."/>
            <person name="Jenkins J."/>
            <person name="Shu S."/>
            <person name="Lovell J.T."/>
            <person name="Sreedasyam A."/>
            <person name="Maumus F."/>
            <person name="Tiley G.P."/>
            <person name="Fernandez-Pozo N."/>
            <person name="Barry K."/>
            <person name="Chen C."/>
            <person name="Wang M."/>
            <person name="Lipzen A."/>
            <person name="Daum C."/>
            <person name="Saski C.A."/>
            <person name="Payton A.C."/>
            <person name="Mcbreen J.C."/>
            <person name="Conrad R.E."/>
            <person name="Kollar L.M."/>
            <person name="Olsson S."/>
            <person name="Huttunen S."/>
            <person name="Landis J.B."/>
            <person name="Wickett N.J."/>
            <person name="Johnson M.G."/>
            <person name="Rensing S.A."/>
            <person name="Grimwood J."/>
            <person name="Schmutz J."/>
            <person name="Mcdaniel S.F."/>
        </authorList>
    </citation>
    <scope>NUCLEOTIDE SEQUENCE</scope>
    <source>
        <strain evidence="1">R40</strain>
    </source>
</reference>
<dbReference type="AlphaFoldDB" id="A0A8T0HS41"/>
<proteinExistence type="predicted"/>
<accession>A0A8T0HS41</accession>
<evidence type="ECO:0000313" key="1">
    <source>
        <dbReference type="EMBL" id="KAG0573579.1"/>
    </source>
</evidence>
<evidence type="ECO:0000313" key="2">
    <source>
        <dbReference type="Proteomes" id="UP000822688"/>
    </source>
</evidence>
<organism evidence="1 2">
    <name type="scientific">Ceratodon purpureus</name>
    <name type="common">Fire moss</name>
    <name type="synonym">Dicranum purpureum</name>
    <dbReference type="NCBI Taxonomy" id="3225"/>
    <lineage>
        <taxon>Eukaryota</taxon>
        <taxon>Viridiplantae</taxon>
        <taxon>Streptophyta</taxon>
        <taxon>Embryophyta</taxon>
        <taxon>Bryophyta</taxon>
        <taxon>Bryophytina</taxon>
        <taxon>Bryopsida</taxon>
        <taxon>Dicranidae</taxon>
        <taxon>Pseudoditrichales</taxon>
        <taxon>Ditrichaceae</taxon>
        <taxon>Ceratodon</taxon>
    </lineage>
</organism>
<gene>
    <name evidence="1" type="ORF">KC19_VG190300</name>
</gene>